<dbReference type="RefSeq" id="WP_381081546.1">
    <property type="nucleotide sequence ID" value="NZ_JBHUDX010000028.1"/>
</dbReference>
<keyword evidence="2" id="KW-0472">Membrane</keyword>
<feature type="transmembrane region" description="Helical" evidence="2">
    <location>
        <begin position="531"/>
        <end position="555"/>
    </location>
</feature>
<dbReference type="SUPFAM" id="SSF63411">
    <property type="entry name" value="LuxS/MPP-like metallohydrolase"/>
    <property type="match status" value="2"/>
</dbReference>
<dbReference type="InterPro" id="IPR011249">
    <property type="entry name" value="Metalloenz_LuxS/M16"/>
</dbReference>
<dbReference type="InterPro" id="IPR007863">
    <property type="entry name" value="Peptidase_M16_C"/>
</dbReference>
<dbReference type="Pfam" id="PF05193">
    <property type="entry name" value="Peptidase_M16_C"/>
    <property type="match status" value="1"/>
</dbReference>
<keyword evidence="5" id="KW-1185">Reference proteome</keyword>
<comment type="caution">
    <text evidence="4">The sequence shown here is derived from an EMBL/GenBank/DDBJ whole genome shotgun (WGS) entry which is preliminary data.</text>
</comment>
<sequence>MTTHDATVRRPAADLAALDGLITHTTVQGVPVLHAPRTGSGPGEIIAGLFFRVGRADETLATSGITHLVEHLALHRLGVSDVHFNGATANAYTLFHVIGDEDEAVAYLNGVCAALRDLPLDRLETEKEILRTEAAGRANGPNSQLPLWRYGAQGYGLSSYDELGTWSLTADQVRHWAETRFTRDNAVLWITGDHVPDGLDLTLPAGSRIPAPAASSALPVTPAHIRGDAGHIVFDTVLRRSAAAALFADVLGRALFQDLRQEGGYSYTAEADYTPRDADFATLTAYADALPDKQAAVVGGFVDTLARLRAGRIEQAELDSARGKMLKRYDAPDLGAALLPSYALSLLLGHRLLSPEQHKTELEAVTVADLRRVAREAWDGGLFQAPGRGADWAGFTLAPQYSSSSVTGTRHRSLEDDDVTLVIGGEGVSLLLPGGPVTVRYDACAAMTTRPDGARVLTGLDGFRVAVEPTMFRNVTAERIASLDAAVPTAAVVPLPARAPERIPRPRERETPEQKAGRGTGRKAAARNWPLGLVLMVALDAVFGLGLLFAVVFASDSAHPAWSYLPRAILPTAVLVHYTRRAYRRAKGARS</sequence>
<feature type="region of interest" description="Disordered" evidence="1">
    <location>
        <begin position="497"/>
        <end position="523"/>
    </location>
</feature>
<keyword evidence="2" id="KW-1133">Transmembrane helix</keyword>
<evidence type="ECO:0000313" key="5">
    <source>
        <dbReference type="Proteomes" id="UP001597261"/>
    </source>
</evidence>
<name>A0ABW4IQQ6_9ACTN</name>
<dbReference type="EMBL" id="JBHUDX010000028">
    <property type="protein sequence ID" value="MFD1658956.1"/>
    <property type="molecule type" value="Genomic_DNA"/>
</dbReference>
<dbReference type="Proteomes" id="UP001597261">
    <property type="component" value="Unassembled WGS sequence"/>
</dbReference>
<keyword evidence="2" id="KW-0812">Transmembrane</keyword>
<gene>
    <name evidence="4" type="ORF">ACFSL4_12240</name>
</gene>
<feature type="compositionally biased region" description="Basic and acidic residues" evidence="1">
    <location>
        <begin position="499"/>
        <end position="516"/>
    </location>
</feature>
<evidence type="ECO:0000259" key="3">
    <source>
        <dbReference type="Pfam" id="PF05193"/>
    </source>
</evidence>
<organism evidence="4 5">
    <name type="scientific">Streptomyces caeni</name>
    <dbReference type="NCBI Taxonomy" id="2307231"/>
    <lineage>
        <taxon>Bacteria</taxon>
        <taxon>Bacillati</taxon>
        <taxon>Actinomycetota</taxon>
        <taxon>Actinomycetes</taxon>
        <taxon>Kitasatosporales</taxon>
        <taxon>Streptomycetaceae</taxon>
        <taxon>Streptomyces</taxon>
    </lineage>
</organism>
<dbReference type="Gene3D" id="3.30.830.10">
    <property type="entry name" value="Metalloenzyme, LuxS/M16 peptidase-like"/>
    <property type="match status" value="2"/>
</dbReference>
<reference evidence="5" key="1">
    <citation type="journal article" date="2019" name="Int. J. Syst. Evol. Microbiol.">
        <title>The Global Catalogue of Microorganisms (GCM) 10K type strain sequencing project: providing services to taxonomists for standard genome sequencing and annotation.</title>
        <authorList>
            <consortium name="The Broad Institute Genomics Platform"/>
            <consortium name="The Broad Institute Genome Sequencing Center for Infectious Disease"/>
            <person name="Wu L."/>
            <person name="Ma J."/>
        </authorList>
    </citation>
    <scope>NUCLEOTIDE SEQUENCE [LARGE SCALE GENOMIC DNA]</scope>
    <source>
        <strain evidence="5">CGMCC 1.12470</strain>
    </source>
</reference>
<feature type="domain" description="Peptidase M16 C-terminal" evidence="3">
    <location>
        <begin position="167"/>
        <end position="322"/>
    </location>
</feature>
<proteinExistence type="predicted"/>
<protein>
    <submittedName>
        <fullName evidence="4">M16 family metallopeptidase</fullName>
    </submittedName>
</protein>
<feature type="transmembrane region" description="Helical" evidence="2">
    <location>
        <begin position="561"/>
        <end position="578"/>
    </location>
</feature>
<accession>A0ABW4IQQ6</accession>
<evidence type="ECO:0000256" key="2">
    <source>
        <dbReference type="SAM" id="Phobius"/>
    </source>
</evidence>
<evidence type="ECO:0000313" key="4">
    <source>
        <dbReference type="EMBL" id="MFD1658956.1"/>
    </source>
</evidence>
<evidence type="ECO:0000256" key="1">
    <source>
        <dbReference type="SAM" id="MobiDB-lite"/>
    </source>
</evidence>